<organism evidence="2 3">
    <name type="scientific">Lederbergia citrea</name>
    <dbReference type="NCBI Taxonomy" id="2833581"/>
    <lineage>
        <taxon>Bacteria</taxon>
        <taxon>Bacillati</taxon>
        <taxon>Bacillota</taxon>
        <taxon>Bacilli</taxon>
        <taxon>Bacillales</taxon>
        <taxon>Bacillaceae</taxon>
        <taxon>Lederbergia</taxon>
    </lineage>
</organism>
<keyword evidence="3" id="KW-1185">Reference proteome</keyword>
<name>A0A942UST4_9BACI</name>
<dbReference type="AlphaFoldDB" id="A0A942UST4"/>
<comment type="caution">
    <text evidence="2">The sequence shown here is derived from an EMBL/GenBank/DDBJ whole genome shotgun (WGS) entry which is preliminary data.</text>
</comment>
<dbReference type="Proteomes" id="UP000676456">
    <property type="component" value="Unassembled WGS sequence"/>
</dbReference>
<reference evidence="2 3" key="1">
    <citation type="submission" date="2021-05" db="EMBL/GenBank/DDBJ databases">
        <title>Novel Bacillus species.</title>
        <authorList>
            <person name="Liu G."/>
        </authorList>
    </citation>
    <scope>NUCLEOTIDE SEQUENCE [LARGE SCALE GENOMIC DNA]</scope>
    <source>
        <strain evidence="2 3">FJAT-49682</strain>
    </source>
</reference>
<protein>
    <submittedName>
        <fullName evidence="2">Uncharacterized protein</fullName>
    </submittedName>
</protein>
<keyword evidence="1" id="KW-0812">Transmembrane</keyword>
<keyword evidence="1" id="KW-0472">Membrane</keyword>
<accession>A0A942UST4</accession>
<keyword evidence="1" id="KW-1133">Transmembrane helix</keyword>
<proteinExistence type="predicted"/>
<evidence type="ECO:0000313" key="3">
    <source>
        <dbReference type="Proteomes" id="UP000676456"/>
    </source>
</evidence>
<dbReference type="EMBL" id="JAGYPN010000002">
    <property type="protein sequence ID" value="MBS4223339.1"/>
    <property type="molecule type" value="Genomic_DNA"/>
</dbReference>
<gene>
    <name evidence="2" type="ORF">KHA91_11350</name>
</gene>
<evidence type="ECO:0000256" key="1">
    <source>
        <dbReference type="SAM" id="Phobius"/>
    </source>
</evidence>
<dbReference type="RefSeq" id="WP_213098358.1">
    <property type="nucleotide sequence ID" value="NZ_JAGYPN010000002.1"/>
</dbReference>
<feature type="transmembrane region" description="Helical" evidence="1">
    <location>
        <begin position="25"/>
        <end position="47"/>
    </location>
</feature>
<evidence type="ECO:0000313" key="2">
    <source>
        <dbReference type="EMBL" id="MBS4223339.1"/>
    </source>
</evidence>
<sequence>MFMSTVNKLVEEIDKERGKRFKPHFIVIGMIIKIALIFFSGISFYQATRFNSIIMKKSSYPWMRA</sequence>